<evidence type="ECO:0000259" key="4">
    <source>
        <dbReference type="Pfam" id="PF24501"/>
    </source>
</evidence>
<dbReference type="InterPro" id="IPR055435">
    <property type="entry name" value="Ig_TMEM131L_3"/>
</dbReference>
<comment type="caution">
    <text evidence="5">The sequence shown here is derived from an EMBL/GenBank/DDBJ whole genome shotgun (WGS) entry which is preliminary data.</text>
</comment>
<evidence type="ECO:0000259" key="3">
    <source>
        <dbReference type="Pfam" id="PF24499"/>
    </source>
</evidence>
<feature type="compositionally biased region" description="Polar residues" evidence="1">
    <location>
        <begin position="657"/>
        <end position="668"/>
    </location>
</feature>
<gene>
    <name evidence="5" type="ORF">GSTENG00009836001</name>
</gene>
<protein>
    <submittedName>
        <fullName evidence="5">(spotted green pufferfish) hypothetical protein</fullName>
    </submittedName>
</protein>
<name>Q4SZH8_TETNG</name>
<dbReference type="EMBL" id="CAAE01011624">
    <property type="protein sequence ID" value="CAF93954.1"/>
    <property type="molecule type" value="Genomic_DNA"/>
</dbReference>
<reference evidence="5" key="1">
    <citation type="journal article" date="2004" name="Nature">
        <title>Genome duplication in the teleost fish Tetraodon nigroviridis reveals the early vertebrate proto-karyotype.</title>
        <authorList>
            <person name="Jaillon O."/>
            <person name="Aury J.-M."/>
            <person name="Brunet F."/>
            <person name="Petit J.-L."/>
            <person name="Stange-Thomann N."/>
            <person name="Mauceli E."/>
            <person name="Bouneau L."/>
            <person name="Fischer C."/>
            <person name="Ozouf-Costaz C."/>
            <person name="Bernot A."/>
            <person name="Nicaud S."/>
            <person name="Jaffe D."/>
            <person name="Fisher S."/>
            <person name="Lutfalla G."/>
            <person name="Dossat C."/>
            <person name="Segurens B."/>
            <person name="Dasilva C."/>
            <person name="Salanoubat M."/>
            <person name="Levy M."/>
            <person name="Boudet N."/>
            <person name="Castellano S."/>
            <person name="Anthouard V."/>
            <person name="Jubin C."/>
            <person name="Castelli V."/>
            <person name="Katinka M."/>
            <person name="Vacherie B."/>
            <person name="Biemont C."/>
            <person name="Skalli Z."/>
            <person name="Cattolico L."/>
            <person name="Poulain J."/>
            <person name="De Berardinis V."/>
            <person name="Cruaud C."/>
            <person name="Duprat S."/>
            <person name="Brottier P."/>
            <person name="Coutanceau J.-P."/>
            <person name="Gouzy J."/>
            <person name="Parra G."/>
            <person name="Lardier G."/>
            <person name="Chapple C."/>
            <person name="McKernan K.J."/>
            <person name="McEwan P."/>
            <person name="Bosak S."/>
            <person name="Kellis M."/>
            <person name="Volff J.-N."/>
            <person name="Guigo R."/>
            <person name="Zody M.C."/>
            <person name="Mesirov J."/>
            <person name="Lindblad-Toh K."/>
            <person name="Birren B."/>
            <person name="Nusbaum C."/>
            <person name="Kahn D."/>
            <person name="Robinson-Rechavi M."/>
            <person name="Laudet V."/>
            <person name="Schachter V."/>
            <person name="Quetier F."/>
            <person name="Saurin W."/>
            <person name="Scarpelli C."/>
            <person name="Wincker P."/>
            <person name="Lander E.S."/>
            <person name="Weissenbach J."/>
            <person name="Roest Crollius H."/>
        </authorList>
    </citation>
    <scope>NUCLEOTIDE SEQUENCE [LARGE SCALE GENOMIC DNA]</scope>
</reference>
<proteinExistence type="predicted"/>
<evidence type="ECO:0000313" key="5">
    <source>
        <dbReference type="EMBL" id="CAF93954.1"/>
    </source>
</evidence>
<feature type="domain" description="TMEM131L third Ig-like" evidence="2">
    <location>
        <begin position="1"/>
        <end position="52"/>
    </location>
</feature>
<accession>Q4SZH8</accession>
<dbReference type="InterPro" id="IPR055437">
    <property type="entry name" value="TMEM131L_Ig_5"/>
</dbReference>
<reference evidence="5" key="2">
    <citation type="submission" date="2004-02" db="EMBL/GenBank/DDBJ databases">
        <authorList>
            <consortium name="Genoscope"/>
            <consortium name="Whitehead Institute Centre for Genome Research"/>
        </authorList>
    </citation>
    <scope>NUCLEOTIDE SEQUENCE</scope>
</reference>
<dbReference type="GO" id="GO:0016020">
    <property type="term" value="C:membrane"/>
    <property type="evidence" value="ECO:0007669"/>
    <property type="project" value="TreeGrafter"/>
</dbReference>
<sequence>VMNFSGALTVPQGCWYIMSLRLLSRTLPVNQLSTLSLSTNLGTVLDIPLYFHPTPSKQGEVVFEAERECGRPCLLRLSEAGLSEWQRSLLPDLFSSSWSVDNKLAAELCSRWQCQKDKPTCRFNISPLSVNISTSEFTLLASAFKAGENEEDMMGEGVLRLLLQPWETREVAVVFTPSDHKPTTTILIIRNNLTVFDMKIVRGHGAKELLRVGGKLPGPGASLRFNVPQSTLMECRDGLRTNKPLFAIRKSFKVENVGELPLTVMSMNINGYKCQGFGFEVLQCRPFSLEHNSSSEITIAFTPDFTSSWVIRDLTLVTARGTSFAFTLNVTLPHHMLPLCAQVVPGPSWEETFWVVTLIFTCFSLFGVCLMAFHQAQYILNEFSTPSVRSNHNSVLPRENSSVNNNNNNVPNGVTEGERPRLENGGAQQQWDPQQLPLLQQRQSRGAKVRTGHRELPQTERWASVLPLHKPHACFVSLVSLVYSRCVSRSCPTKVHRGEALRRRRCVRVRLGLRQLVWEREGQQRELGQLEQHQQRGGRPRRWRSRTPLHYLIQKKGIHVQHHVRGARLLPRCHEDFKEWTRTWTKRLTVNFYLPYRNISGKLYLNARVYHWTVQLRQVNICLSSDTTPPKLCPTYLKPPPRCTTGNGPFPGAFPSQDLQRTHCSQPGWTEEQPQESPSAWDTAACVGSKPYFSGTRSLSPMSSLFGSIWTPQSDPYQRHFQPERSAPVSPISPPHSPFGRELEGRCAPNQFSSFNPFGPHMNLDIWNSASNRSSNSQLSNDSGYCGDV</sequence>
<feature type="domain" description="TMEM131L fifth Ig-like" evidence="4">
    <location>
        <begin position="256"/>
        <end position="320"/>
    </location>
</feature>
<dbReference type="InterPro" id="IPR039877">
    <property type="entry name" value="TMEM131-like"/>
</dbReference>
<organism evidence="5">
    <name type="scientific">Tetraodon nigroviridis</name>
    <name type="common">Spotted green pufferfish</name>
    <name type="synonym">Chelonodon nigroviridis</name>
    <dbReference type="NCBI Taxonomy" id="99883"/>
    <lineage>
        <taxon>Eukaryota</taxon>
        <taxon>Metazoa</taxon>
        <taxon>Chordata</taxon>
        <taxon>Craniata</taxon>
        <taxon>Vertebrata</taxon>
        <taxon>Euteleostomi</taxon>
        <taxon>Actinopterygii</taxon>
        <taxon>Neopterygii</taxon>
        <taxon>Teleostei</taxon>
        <taxon>Neoteleostei</taxon>
        <taxon>Acanthomorphata</taxon>
        <taxon>Eupercaria</taxon>
        <taxon>Tetraodontiformes</taxon>
        <taxon>Tetradontoidea</taxon>
        <taxon>Tetraodontidae</taxon>
        <taxon>Tetraodon</taxon>
    </lineage>
</organism>
<feature type="domain" description="TMEM131L fourth Ig-like" evidence="3">
    <location>
        <begin position="122"/>
        <end position="206"/>
    </location>
</feature>
<dbReference type="PANTHER" id="PTHR22050">
    <property type="entry name" value="RW1 PROTEIN HOMOLOG"/>
    <property type="match status" value="1"/>
</dbReference>
<dbReference type="Pfam" id="PF24499">
    <property type="entry name" value="Ig_TMEM131L_4"/>
    <property type="match status" value="1"/>
</dbReference>
<dbReference type="KEGG" id="tng:GSTEN00009836G001"/>
<feature type="compositionally biased region" description="Low complexity" evidence="1">
    <location>
        <begin position="400"/>
        <end position="412"/>
    </location>
</feature>
<dbReference type="PANTHER" id="PTHR22050:SF2">
    <property type="entry name" value="TRANSMEMBRANE PROTEIN 131-LIKE"/>
    <property type="match status" value="1"/>
</dbReference>
<feature type="region of interest" description="Disordered" evidence="1">
    <location>
        <begin position="391"/>
        <end position="428"/>
    </location>
</feature>
<feature type="compositionally biased region" description="Low complexity" evidence="1">
    <location>
        <begin position="768"/>
        <end position="783"/>
    </location>
</feature>
<feature type="non-terminal residue" evidence="5">
    <location>
        <position position="1"/>
    </location>
</feature>
<feature type="region of interest" description="Disordered" evidence="1">
    <location>
        <begin position="717"/>
        <end position="737"/>
    </location>
</feature>
<evidence type="ECO:0000256" key="1">
    <source>
        <dbReference type="SAM" id="MobiDB-lite"/>
    </source>
</evidence>
<dbReference type="Pfam" id="PF24498">
    <property type="entry name" value="Ig_TMEM131L_3"/>
    <property type="match status" value="1"/>
</dbReference>
<feature type="region of interest" description="Disordered" evidence="1">
    <location>
        <begin position="656"/>
        <end position="681"/>
    </location>
</feature>
<dbReference type="OrthoDB" id="168404at2759"/>
<dbReference type="Pfam" id="PF24501">
    <property type="entry name" value="Ig_TMEM131L_5"/>
    <property type="match status" value="1"/>
</dbReference>
<dbReference type="InterPro" id="IPR055436">
    <property type="entry name" value="Ig_TMEM131L_4"/>
</dbReference>
<dbReference type="AlphaFoldDB" id="Q4SZH8"/>
<feature type="region of interest" description="Disordered" evidence="1">
    <location>
        <begin position="767"/>
        <end position="789"/>
    </location>
</feature>
<evidence type="ECO:0000259" key="2">
    <source>
        <dbReference type="Pfam" id="PF24498"/>
    </source>
</evidence>